<dbReference type="CDD" id="cd04859">
    <property type="entry name" value="Prim_Pol"/>
    <property type="match status" value="1"/>
</dbReference>
<organism evidence="3 4">
    <name type="scientific">Sphaerisporangium krabiense</name>
    <dbReference type="NCBI Taxonomy" id="763782"/>
    <lineage>
        <taxon>Bacteria</taxon>
        <taxon>Bacillati</taxon>
        <taxon>Actinomycetota</taxon>
        <taxon>Actinomycetes</taxon>
        <taxon>Streptosporangiales</taxon>
        <taxon>Streptosporangiaceae</taxon>
        <taxon>Sphaerisporangium</taxon>
    </lineage>
</organism>
<feature type="compositionally biased region" description="Polar residues" evidence="1">
    <location>
        <begin position="738"/>
        <end position="747"/>
    </location>
</feature>
<accession>A0A7W8Z3A3</accession>
<protein>
    <recommendedName>
        <fullName evidence="2">DNA primase/polymerase bifunctional N-terminal domain-containing protein</fullName>
    </recommendedName>
</protein>
<feature type="domain" description="DNA primase/polymerase bifunctional N-terminal" evidence="2">
    <location>
        <begin position="19"/>
        <end position="183"/>
    </location>
</feature>
<reference evidence="3 4" key="1">
    <citation type="submission" date="2020-08" db="EMBL/GenBank/DDBJ databases">
        <title>Sequencing the genomes of 1000 actinobacteria strains.</title>
        <authorList>
            <person name="Klenk H.-P."/>
        </authorList>
    </citation>
    <scope>NUCLEOTIDE SEQUENCE [LARGE SCALE GENOMIC DNA]</scope>
    <source>
        <strain evidence="3 4">DSM 45790</strain>
    </source>
</reference>
<dbReference type="SUPFAM" id="SSF52540">
    <property type="entry name" value="P-loop containing nucleoside triphosphate hydrolases"/>
    <property type="match status" value="1"/>
</dbReference>
<gene>
    <name evidence="3" type="ORF">BJ981_002340</name>
</gene>
<name>A0A7W8Z3A3_9ACTN</name>
<dbReference type="InterPro" id="IPR015330">
    <property type="entry name" value="DNA_primase/pol_bifunc_N"/>
</dbReference>
<proteinExistence type="predicted"/>
<dbReference type="Proteomes" id="UP000588112">
    <property type="component" value="Unassembled WGS sequence"/>
</dbReference>
<evidence type="ECO:0000256" key="1">
    <source>
        <dbReference type="SAM" id="MobiDB-lite"/>
    </source>
</evidence>
<evidence type="ECO:0000259" key="2">
    <source>
        <dbReference type="SMART" id="SM00943"/>
    </source>
</evidence>
<sequence>MTDLHIPEVDDDSDTLGAALAYARAGWYVLPVDQATKHAGSVLGKGWPSKSSRDAERIIAWFAGTDDALALHVGRSGAIVFDVDRPEALPSLMVAALGVVPGPFQSTRTTDERRGHYFYLAPPGRVLGNRLGGLGKGWGEVRGKNGIVVVAPSTHEKHEQGGRYHWVRTGSLPLLPQPVAAELPDAGDSADAATDGEVKAFLDRHTARERPELLHGVLTQVATALATGESRHGIALRATAGAMREAAAGLYPALEAATALLEAFTRAMATSRDGSERTLTRVQARGEFMGILAWAVAQVRAADLAAVRADVDTRLAPGDALAGLIAPSENRTAEPPPFAGDTFLPEVAKSQVDDEGDITSGDAEAIDLEALAFEREVAAELRRIRIREEAARRARKARGGVATRPPIVGLDDFLAVPDEPVAYRVQGLWPKGGRVVLAAQFKAGKTTMVGNLLRSLVDSTPFLGKFDVEPFAGKVVLLDDELDEGMVRRWLRDQRVQNTAAAAVVSLRGRLSSFDLLDPQTRSEWAADLRAAGATVVILDCLAPILDALGLSEDKEAGRFLVAFDEMLKEAGVQEAVLVHHMGHQGERSRGASRLRDWPDVEWRLVREKSDDGEMDPSAKRFFSAYGRDVDVPESLLSFDPAARCLEIAGGSRKDAKSDVVIDAISEWLTLSPGSSKRQIEDALGEDLGRNEVRKAIKRGVSLGLLRAADGARGSTLHWAVSGPSSAPLLTDHRRTDSVTSTFSAPPSSGEDHEPESSAPPVRQGGGALKPQVTGSVRHLATSAPPPIGGSAPVRPPKGGWRTGAHSASDTDPRDPSDLIAPVPDWILVDGARVNPATGLLLDPEDAL</sequence>
<dbReference type="InterPro" id="IPR027417">
    <property type="entry name" value="P-loop_NTPase"/>
</dbReference>
<dbReference type="SMART" id="SM00943">
    <property type="entry name" value="Prim-Pol"/>
    <property type="match status" value="1"/>
</dbReference>
<feature type="region of interest" description="Disordered" evidence="1">
    <location>
        <begin position="718"/>
        <end position="820"/>
    </location>
</feature>
<dbReference type="RefSeq" id="WP_184610721.1">
    <property type="nucleotide sequence ID" value="NZ_BOOS01000029.1"/>
</dbReference>
<dbReference type="Gene3D" id="3.40.50.300">
    <property type="entry name" value="P-loop containing nucleotide triphosphate hydrolases"/>
    <property type="match status" value="1"/>
</dbReference>
<evidence type="ECO:0000313" key="3">
    <source>
        <dbReference type="EMBL" id="MBB5626641.1"/>
    </source>
</evidence>
<comment type="caution">
    <text evidence="3">The sequence shown here is derived from an EMBL/GenBank/DDBJ whole genome shotgun (WGS) entry which is preliminary data.</text>
</comment>
<dbReference type="SUPFAM" id="SSF56747">
    <property type="entry name" value="Prim-pol domain"/>
    <property type="match status" value="1"/>
</dbReference>
<dbReference type="EMBL" id="JACHBR010000001">
    <property type="protein sequence ID" value="MBB5626641.1"/>
    <property type="molecule type" value="Genomic_DNA"/>
</dbReference>
<dbReference type="AlphaFoldDB" id="A0A7W8Z3A3"/>
<dbReference type="Pfam" id="PF09250">
    <property type="entry name" value="Prim-Pol"/>
    <property type="match status" value="1"/>
</dbReference>
<keyword evidence="4" id="KW-1185">Reference proteome</keyword>
<evidence type="ECO:0000313" key="4">
    <source>
        <dbReference type="Proteomes" id="UP000588112"/>
    </source>
</evidence>
<dbReference type="Pfam" id="PF13481">
    <property type="entry name" value="AAA_25"/>
    <property type="match status" value="1"/>
</dbReference>